<name>A0A0D9X4V7_9ORYZ</name>
<accession>A0A0D9X4V7</accession>
<reference evidence="2 3" key="1">
    <citation type="submission" date="2012-08" db="EMBL/GenBank/DDBJ databases">
        <title>Oryza genome evolution.</title>
        <authorList>
            <person name="Wing R.A."/>
        </authorList>
    </citation>
    <scope>NUCLEOTIDE SEQUENCE</scope>
</reference>
<dbReference type="Gramene" id="LPERR08G04270.1">
    <property type="protein sequence ID" value="LPERR08G04270.1"/>
    <property type="gene ID" value="LPERR08G04270"/>
</dbReference>
<keyword evidence="3" id="KW-1185">Reference proteome</keyword>
<protein>
    <submittedName>
        <fullName evidence="2">Uncharacterized protein</fullName>
    </submittedName>
</protein>
<dbReference type="HOGENOM" id="CLU_135278_0_0_1"/>
<sequence length="126" mass="12995">MASPTSPSQFLPANYHMSLRDTPVPGSGPHYNAVLFPERKKVTVVRLPAAATADDTPMKGDGPKTNAVVEIKTRGGGGAVRRPTPPGPRGGDGGVIHAVVKSFSPKWPGPPAEGAGGNDVCCQRCI</sequence>
<proteinExistence type="predicted"/>
<feature type="region of interest" description="Disordered" evidence="1">
    <location>
        <begin position="53"/>
        <end position="95"/>
    </location>
</feature>
<reference evidence="2" key="3">
    <citation type="submission" date="2015-04" db="UniProtKB">
        <authorList>
            <consortium name="EnsemblPlants"/>
        </authorList>
    </citation>
    <scope>IDENTIFICATION</scope>
</reference>
<dbReference type="EnsemblPlants" id="LPERR08G04270.1">
    <property type="protein sequence ID" value="LPERR08G04270.1"/>
    <property type="gene ID" value="LPERR08G04270"/>
</dbReference>
<dbReference type="Proteomes" id="UP000032180">
    <property type="component" value="Chromosome 8"/>
</dbReference>
<reference evidence="3" key="2">
    <citation type="submission" date="2013-12" db="EMBL/GenBank/DDBJ databases">
        <authorList>
            <person name="Yu Y."/>
            <person name="Lee S."/>
            <person name="de Baynast K."/>
            <person name="Wissotski M."/>
            <person name="Liu L."/>
            <person name="Talag J."/>
            <person name="Goicoechea J."/>
            <person name="Angelova A."/>
            <person name="Jetty R."/>
            <person name="Kudrna D."/>
            <person name="Golser W."/>
            <person name="Rivera L."/>
            <person name="Zhang J."/>
            <person name="Wing R."/>
        </authorList>
    </citation>
    <scope>NUCLEOTIDE SEQUENCE</scope>
</reference>
<organism evidence="2 3">
    <name type="scientific">Leersia perrieri</name>
    <dbReference type="NCBI Taxonomy" id="77586"/>
    <lineage>
        <taxon>Eukaryota</taxon>
        <taxon>Viridiplantae</taxon>
        <taxon>Streptophyta</taxon>
        <taxon>Embryophyta</taxon>
        <taxon>Tracheophyta</taxon>
        <taxon>Spermatophyta</taxon>
        <taxon>Magnoliopsida</taxon>
        <taxon>Liliopsida</taxon>
        <taxon>Poales</taxon>
        <taxon>Poaceae</taxon>
        <taxon>BOP clade</taxon>
        <taxon>Oryzoideae</taxon>
        <taxon>Oryzeae</taxon>
        <taxon>Oryzinae</taxon>
        <taxon>Leersia</taxon>
    </lineage>
</organism>
<evidence type="ECO:0000313" key="3">
    <source>
        <dbReference type="Proteomes" id="UP000032180"/>
    </source>
</evidence>
<evidence type="ECO:0000313" key="2">
    <source>
        <dbReference type="EnsemblPlants" id="LPERR08G04270.1"/>
    </source>
</evidence>
<evidence type="ECO:0000256" key="1">
    <source>
        <dbReference type="SAM" id="MobiDB-lite"/>
    </source>
</evidence>
<dbReference type="AlphaFoldDB" id="A0A0D9X4V7"/>